<sequence>MAITQILQFSKDASSDLDVWKSVEKLIEKANADLSNTNARYRYAIGTHIQENVVVQVTSEWDDVEVYKNLDANLEYASFVEILRTHFGPPTTQFHITSHRSTFGKDGGATANVVEYVQSYFPVSTVTSAFEKQIFDDFVRFDKIYMPGTQETAGLTMGWTQDEKEHADVKGEKARCFVVIRGWESMQRFEESTKTKEFREAIPILYSWNAPFSMVRLVHFEL</sequence>
<organism evidence="1 2">
    <name type="scientific">Lophiostoma macrostomum CBS 122681</name>
    <dbReference type="NCBI Taxonomy" id="1314788"/>
    <lineage>
        <taxon>Eukaryota</taxon>
        <taxon>Fungi</taxon>
        <taxon>Dikarya</taxon>
        <taxon>Ascomycota</taxon>
        <taxon>Pezizomycotina</taxon>
        <taxon>Dothideomycetes</taxon>
        <taxon>Pleosporomycetidae</taxon>
        <taxon>Pleosporales</taxon>
        <taxon>Lophiostomataceae</taxon>
        <taxon>Lophiostoma</taxon>
    </lineage>
</organism>
<name>A0A6A6SQ27_9PLEO</name>
<proteinExistence type="predicted"/>
<dbReference type="EMBL" id="MU004525">
    <property type="protein sequence ID" value="KAF2648713.1"/>
    <property type="molecule type" value="Genomic_DNA"/>
</dbReference>
<protein>
    <recommendedName>
        <fullName evidence="3">ABM domain-containing protein</fullName>
    </recommendedName>
</protein>
<evidence type="ECO:0000313" key="2">
    <source>
        <dbReference type="Proteomes" id="UP000799324"/>
    </source>
</evidence>
<keyword evidence="2" id="KW-1185">Reference proteome</keyword>
<dbReference type="Proteomes" id="UP000799324">
    <property type="component" value="Unassembled WGS sequence"/>
</dbReference>
<evidence type="ECO:0000313" key="1">
    <source>
        <dbReference type="EMBL" id="KAF2648713.1"/>
    </source>
</evidence>
<accession>A0A6A6SQ27</accession>
<reference evidence="1" key="1">
    <citation type="journal article" date="2020" name="Stud. Mycol.">
        <title>101 Dothideomycetes genomes: a test case for predicting lifestyles and emergence of pathogens.</title>
        <authorList>
            <person name="Haridas S."/>
            <person name="Albert R."/>
            <person name="Binder M."/>
            <person name="Bloem J."/>
            <person name="Labutti K."/>
            <person name="Salamov A."/>
            <person name="Andreopoulos B."/>
            <person name="Baker S."/>
            <person name="Barry K."/>
            <person name="Bills G."/>
            <person name="Bluhm B."/>
            <person name="Cannon C."/>
            <person name="Castanera R."/>
            <person name="Culley D."/>
            <person name="Daum C."/>
            <person name="Ezra D."/>
            <person name="Gonzalez J."/>
            <person name="Henrissat B."/>
            <person name="Kuo A."/>
            <person name="Liang C."/>
            <person name="Lipzen A."/>
            <person name="Lutzoni F."/>
            <person name="Magnuson J."/>
            <person name="Mondo S."/>
            <person name="Nolan M."/>
            <person name="Ohm R."/>
            <person name="Pangilinan J."/>
            <person name="Park H.-J."/>
            <person name="Ramirez L."/>
            <person name="Alfaro M."/>
            <person name="Sun H."/>
            <person name="Tritt A."/>
            <person name="Yoshinaga Y."/>
            <person name="Zwiers L.-H."/>
            <person name="Turgeon B."/>
            <person name="Goodwin S."/>
            <person name="Spatafora J."/>
            <person name="Crous P."/>
            <person name="Grigoriev I."/>
        </authorList>
    </citation>
    <scope>NUCLEOTIDE SEQUENCE</scope>
    <source>
        <strain evidence="1">CBS 122681</strain>
    </source>
</reference>
<dbReference type="AlphaFoldDB" id="A0A6A6SQ27"/>
<dbReference type="OrthoDB" id="3830579at2759"/>
<evidence type="ECO:0008006" key="3">
    <source>
        <dbReference type="Google" id="ProtNLM"/>
    </source>
</evidence>
<gene>
    <name evidence="1" type="ORF">K491DRAFT_698700</name>
</gene>